<feature type="transmembrane region" description="Helical" evidence="1">
    <location>
        <begin position="81"/>
        <end position="105"/>
    </location>
</feature>
<dbReference type="EMBL" id="ABOX02000067">
    <property type="protein sequence ID" value="EEF57488.1"/>
    <property type="molecule type" value="Genomic_DNA"/>
</dbReference>
<dbReference type="OrthoDB" id="9811380at2"/>
<dbReference type="InterPro" id="IPR007352">
    <property type="entry name" value="DUF420"/>
</dbReference>
<keyword evidence="1" id="KW-1133">Transmembrane helix</keyword>
<dbReference type="PANTHER" id="PTHR37692">
    <property type="entry name" value="HYPOTHETICAL MEMBRANE SPANNING PROTEIN"/>
    <property type="match status" value="1"/>
</dbReference>
<gene>
    <name evidence="2" type="ORF">Cflav_PD0522</name>
</gene>
<name>B9XRS3_PEDPL</name>
<dbReference type="STRING" id="320771.Cflav_PD0522"/>
<dbReference type="PANTHER" id="PTHR37692:SF1">
    <property type="entry name" value="DUF420 DOMAIN-CONTAINING PROTEIN"/>
    <property type="match status" value="1"/>
</dbReference>
<keyword evidence="1" id="KW-0812">Transmembrane</keyword>
<comment type="caution">
    <text evidence="2">The sequence shown here is derived from an EMBL/GenBank/DDBJ whole genome shotgun (WGS) entry which is preliminary data.</text>
</comment>
<protein>
    <recommendedName>
        <fullName evidence="4">DUF420 domain-containing protein</fullName>
    </recommendedName>
</protein>
<feature type="transmembrane region" description="Helical" evidence="1">
    <location>
        <begin position="125"/>
        <end position="144"/>
    </location>
</feature>
<evidence type="ECO:0000313" key="3">
    <source>
        <dbReference type="Proteomes" id="UP000003688"/>
    </source>
</evidence>
<dbReference type="Gene3D" id="1.20.120.80">
    <property type="entry name" value="Cytochrome c oxidase, subunit III, four-helix bundle"/>
    <property type="match status" value="1"/>
</dbReference>
<proteinExistence type="predicted"/>
<feature type="transmembrane region" description="Helical" evidence="1">
    <location>
        <begin position="6"/>
        <end position="27"/>
    </location>
</feature>
<dbReference type="AlphaFoldDB" id="B9XRS3"/>
<accession>B9XRS3</accession>
<dbReference type="Proteomes" id="UP000003688">
    <property type="component" value="Unassembled WGS sequence"/>
</dbReference>
<dbReference type="InterPro" id="IPR013833">
    <property type="entry name" value="Cyt_c_oxidase_su3_a-hlx"/>
</dbReference>
<keyword evidence="3" id="KW-1185">Reference proteome</keyword>
<organism evidence="2 3">
    <name type="scientific">Pedosphaera parvula (strain Ellin514)</name>
    <dbReference type="NCBI Taxonomy" id="320771"/>
    <lineage>
        <taxon>Bacteria</taxon>
        <taxon>Pseudomonadati</taxon>
        <taxon>Verrucomicrobiota</taxon>
        <taxon>Pedosphaerae</taxon>
        <taxon>Pedosphaerales</taxon>
        <taxon>Pedosphaeraceae</taxon>
        <taxon>Pedosphaera</taxon>
    </lineage>
</organism>
<reference evidence="2 3" key="1">
    <citation type="journal article" date="2011" name="J. Bacteriol.">
        <title>Genome sequence of 'Pedosphaera parvula' Ellin514, an aerobic Verrucomicrobial isolate from pasture soil.</title>
        <authorList>
            <person name="Kant R."/>
            <person name="van Passel M.W."/>
            <person name="Sangwan P."/>
            <person name="Palva A."/>
            <person name="Lucas S."/>
            <person name="Copeland A."/>
            <person name="Lapidus A."/>
            <person name="Glavina Del Rio T."/>
            <person name="Dalin E."/>
            <person name="Tice H."/>
            <person name="Bruce D."/>
            <person name="Goodwin L."/>
            <person name="Pitluck S."/>
            <person name="Chertkov O."/>
            <person name="Larimer F.W."/>
            <person name="Land M.L."/>
            <person name="Hauser L."/>
            <person name="Brettin T.S."/>
            <person name="Detter J.C."/>
            <person name="Han S."/>
            <person name="de Vos W.M."/>
            <person name="Janssen P.H."/>
            <person name="Smidt H."/>
        </authorList>
    </citation>
    <scope>NUCLEOTIDE SEQUENCE [LARGE SCALE GENOMIC DNA]</scope>
    <source>
        <strain evidence="2 3">Ellin514</strain>
    </source>
</reference>
<dbReference type="Pfam" id="PF04238">
    <property type="entry name" value="DUF420"/>
    <property type="match status" value="1"/>
</dbReference>
<dbReference type="RefSeq" id="WP_007418506.1">
    <property type="nucleotide sequence ID" value="NZ_ABOX02000067.1"/>
</dbReference>
<dbReference type="GO" id="GO:0004129">
    <property type="term" value="F:cytochrome-c oxidase activity"/>
    <property type="evidence" value="ECO:0007669"/>
    <property type="project" value="InterPro"/>
</dbReference>
<feature type="transmembrane region" description="Helical" evidence="1">
    <location>
        <begin position="39"/>
        <end position="61"/>
    </location>
</feature>
<keyword evidence="1" id="KW-0472">Membrane</keyword>
<dbReference type="GO" id="GO:0022904">
    <property type="term" value="P:respiratory electron transport chain"/>
    <property type="evidence" value="ECO:0007669"/>
    <property type="project" value="InterPro"/>
</dbReference>
<dbReference type="GO" id="GO:0016020">
    <property type="term" value="C:membrane"/>
    <property type="evidence" value="ECO:0007669"/>
    <property type="project" value="InterPro"/>
</dbReference>
<sequence>MTIMDLPAVNGSLNALSAMFLMAGYICIKQKKQIAHRNFMVSAFITSAVFLICYLTYHFYLGFVLHKGPTKFVDPAWFRPIYLGLLLTHTLLAVIILPMIIVTIVRAMKKQFEAHRRIARWTWPLWMYVSVTGVLIYFLLYQIFPQK</sequence>
<evidence type="ECO:0000256" key="1">
    <source>
        <dbReference type="SAM" id="Phobius"/>
    </source>
</evidence>
<evidence type="ECO:0008006" key="4">
    <source>
        <dbReference type="Google" id="ProtNLM"/>
    </source>
</evidence>
<evidence type="ECO:0000313" key="2">
    <source>
        <dbReference type="EMBL" id="EEF57488.1"/>
    </source>
</evidence>